<sequence length="73" mass="8300">MRYTDTARRTLEEQFEQAKLLKENLGVAKKEASKKYDNAVREVDALYYALEKLNAYVPPPAQPVEVGDPDDQA</sequence>
<gene>
    <name evidence="1" type="primary">88</name>
    <name evidence="1" type="ORF">PBI_SUZY_88</name>
</gene>
<evidence type="ECO:0000313" key="2">
    <source>
        <dbReference type="Proteomes" id="UP000250774"/>
    </source>
</evidence>
<dbReference type="KEGG" id="vg:54993606"/>
<accession>A0A2Z4Q815</accession>
<proteinExistence type="predicted"/>
<organism evidence="1 2">
    <name type="scientific">Gordonia phage Suzy</name>
    <dbReference type="NCBI Taxonomy" id="2201430"/>
    <lineage>
        <taxon>Viruses</taxon>
        <taxon>Duplodnaviria</taxon>
        <taxon>Heunggongvirae</taxon>
        <taxon>Uroviricota</taxon>
        <taxon>Caudoviricetes</taxon>
        <taxon>Terapinvirus</taxon>
        <taxon>Terapinvirus suzy</taxon>
    </lineage>
</organism>
<dbReference type="RefSeq" id="YP_009803049.1">
    <property type="nucleotide sequence ID" value="NC_047990.1"/>
</dbReference>
<protein>
    <submittedName>
        <fullName evidence="1">Uncharacterized protein</fullName>
    </submittedName>
</protein>
<name>A0A2Z4Q815_9CAUD</name>
<evidence type="ECO:0000313" key="1">
    <source>
        <dbReference type="EMBL" id="AWY06192.1"/>
    </source>
</evidence>
<keyword evidence="2" id="KW-1185">Reference proteome</keyword>
<reference evidence="2" key="1">
    <citation type="submission" date="2018-04" db="EMBL/GenBank/DDBJ databases">
        <authorList>
            <person name="Harrington T."/>
            <person name="Washburn E."/>
            <person name="Bricker J."/>
            <person name="McKinney A."/>
            <person name="Betsko A.J."/>
            <person name="Garlena R.A."/>
            <person name="Russell D.A."/>
            <person name="Pope W.A."/>
            <person name="Jacobs-Sera D."/>
            <person name="Hatfull G.F."/>
        </authorList>
    </citation>
    <scope>NUCLEOTIDE SEQUENCE [LARGE SCALE GENOMIC DNA]</scope>
</reference>
<dbReference type="GeneID" id="54993606"/>
<dbReference type="EMBL" id="MH271313">
    <property type="protein sequence ID" value="AWY06192.1"/>
    <property type="molecule type" value="Genomic_DNA"/>
</dbReference>
<dbReference type="Proteomes" id="UP000250774">
    <property type="component" value="Segment"/>
</dbReference>